<accession>A0ACC2A9K4</accession>
<reference evidence="2" key="1">
    <citation type="journal article" date="2024" name="Proc. Natl. Acad. Sci. U.S.A.">
        <title>Extraordinary preservation of gene collinearity over three hundred million years revealed in homosporous lycophytes.</title>
        <authorList>
            <person name="Li C."/>
            <person name="Wickell D."/>
            <person name="Kuo L.Y."/>
            <person name="Chen X."/>
            <person name="Nie B."/>
            <person name="Liao X."/>
            <person name="Peng D."/>
            <person name="Ji J."/>
            <person name="Jenkins J."/>
            <person name="Williams M."/>
            <person name="Shu S."/>
            <person name="Plott C."/>
            <person name="Barry K."/>
            <person name="Rajasekar S."/>
            <person name="Grimwood J."/>
            <person name="Han X."/>
            <person name="Sun S."/>
            <person name="Hou Z."/>
            <person name="He W."/>
            <person name="Dai G."/>
            <person name="Sun C."/>
            <person name="Schmutz J."/>
            <person name="Leebens-Mack J.H."/>
            <person name="Li F.W."/>
            <person name="Wang L."/>
        </authorList>
    </citation>
    <scope>NUCLEOTIDE SEQUENCE [LARGE SCALE GENOMIC DNA]</scope>
    <source>
        <strain evidence="2">cv. PW_Plant_1</strain>
    </source>
</reference>
<evidence type="ECO:0000313" key="2">
    <source>
        <dbReference type="Proteomes" id="UP001162992"/>
    </source>
</evidence>
<sequence>MMSPEQEGTLYSSNQGFYESDFKNLRALRNVSSDHTSGWRGIPLFARDYSKDEEDYLWPYASRQEFLQSYTFSRKQTVKTKVKDSLRRLKAVVWAVMACNHNPSTTSRKL</sequence>
<keyword evidence="2" id="KW-1185">Reference proteome</keyword>
<protein>
    <submittedName>
        <fullName evidence="1">Uncharacterized protein</fullName>
    </submittedName>
</protein>
<gene>
    <name evidence="1" type="ORF">O6H91_23G006400</name>
</gene>
<dbReference type="EMBL" id="CM055114">
    <property type="protein sequence ID" value="KAJ7513609.1"/>
    <property type="molecule type" value="Genomic_DNA"/>
</dbReference>
<comment type="caution">
    <text evidence="1">The sequence shown here is derived from an EMBL/GenBank/DDBJ whole genome shotgun (WGS) entry which is preliminary data.</text>
</comment>
<organism evidence="1 2">
    <name type="scientific">Diphasiastrum complanatum</name>
    <name type="common">Issler's clubmoss</name>
    <name type="synonym">Lycopodium complanatum</name>
    <dbReference type="NCBI Taxonomy" id="34168"/>
    <lineage>
        <taxon>Eukaryota</taxon>
        <taxon>Viridiplantae</taxon>
        <taxon>Streptophyta</taxon>
        <taxon>Embryophyta</taxon>
        <taxon>Tracheophyta</taxon>
        <taxon>Lycopodiopsida</taxon>
        <taxon>Lycopodiales</taxon>
        <taxon>Lycopodiaceae</taxon>
        <taxon>Lycopodioideae</taxon>
        <taxon>Diphasiastrum</taxon>
    </lineage>
</organism>
<dbReference type="Proteomes" id="UP001162992">
    <property type="component" value="Chromosome 23"/>
</dbReference>
<name>A0ACC2A9K4_DIPCM</name>
<evidence type="ECO:0000313" key="1">
    <source>
        <dbReference type="EMBL" id="KAJ7513609.1"/>
    </source>
</evidence>
<proteinExistence type="predicted"/>